<protein>
    <submittedName>
        <fullName evidence="2">DUF2188 domain-containing protein</fullName>
    </submittedName>
</protein>
<dbReference type="Proteomes" id="UP000001426">
    <property type="component" value="Chromosome"/>
</dbReference>
<evidence type="ECO:0000256" key="1">
    <source>
        <dbReference type="SAM" id="MobiDB-lite"/>
    </source>
</evidence>
<dbReference type="AlphaFoldDB" id="A0AAF0BRH5"/>
<dbReference type="Pfam" id="PF09954">
    <property type="entry name" value="DUF2188"/>
    <property type="match status" value="1"/>
</dbReference>
<gene>
    <name evidence="2" type="ORF">TX73_021390</name>
</gene>
<organism evidence="2 3">
    <name type="scientific">Rhodopseudomonas palustris (strain ATCC BAA-98 / CGA009)</name>
    <dbReference type="NCBI Taxonomy" id="258594"/>
    <lineage>
        <taxon>Bacteria</taxon>
        <taxon>Pseudomonadati</taxon>
        <taxon>Pseudomonadota</taxon>
        <taxon>Alphaproteobacteria</taxon>
        <taxon>Hyphomicrobiales</taxon>
        <taxon>Nitrobacteraceae</taxon>
        <taxon>Rhodopseudomonas</taxon>
    </lineage>
</organism>
<evidence type="ECO:0000313" key="2">
    <source>
        <dbReference type="EMBL" id="WCL94316.1"/>
    </source>
</evidence>
<name>A0AAF0BRH5_RHOPA</name>
<evidence type="ECO:0000313" key="3">
    <source>
        <dbReference type="Proteomes" id="UP000001426"/>
    </source>
</evidence>
<reference evidence="2 3" key="1">
    <citation type="journal article" date="2004" name="Nat. Biotechnol.">
        <title>Complete genome sequence of the metabolically versatile photosynthetic bacterium Rhodopseudomonas palustris.</title>
        <authorList>
            <person name="Larimer F.W."/>
            <person name="Chain P."/>
            <person name="Hauser L."/>
            <person name="Lamerdin J."/>
            <person name="Malfatti S."/>
            <person name="Do L."/>
            <person name="Land M.L."/>
            <person name="Pelletier D.A."/>
            <person name="Beatty J.T."/>
            <person name="Lang A.S."/>
            <person name="Tabita F.R."/>
            <person name="Gibson J.L."/>
            <person name="Hanson T.E."/>
            <person name="Bobst C."/>
            <person name="Torres J.L."/>
            <person name="Peres C."/>
            <person name="Harrison F.H."/>
            <person name="Gibson J."/>
            <person name="Harwood C.S."/>
        </authorList>
    </citation>
    <scope>NUCLEOTIDE SEQUENCE [LARGE SCALE GENOMIC DNA]</scope>
    <source>
        <strain evidence="3">ATCC BAA-98 / CGA009</strain>
    </source>
</reference>
<dbReference type="KEGG" id="rpa:TX73_021390"/>
<feature type="region of interest" description="Disordered" evidence="1">
    <location>
        <begin position="56"/>
        <end position="115"/>
    </location>
</feature>
<keyword evidence="3" id="KW-1185">Reference proteome</keyword>
<proteinExistence type="predicted"/>
<sequence length="115" mass="13389">MRLDWFAISSHLKWRQWQYCHGEIARRKPEHEVSEMSKNDRFVVRHGDDWAVKKAGVSTPDSIHHKQNRAEQQAKSTVRDLGGGEVRIQGRDGKWRDSDTVAPGHDPFPPRDKKH</sequence>
<accession>A0AAF0BRH5</accession>
<dbReference type="GeneID" id="66895249"/>
<feature type="compositionally biased region" description="Basic and acidic residues" evidence="1">
    <location>
        <begin position="88"/>
        <end position="99"/>
    </location>
</feature>
<dbReference type="EMBL" id="CP116810">
    <property type="protein sequence ID" value="WCL94316.1"/>
    <property type="molecule type" value="Genomic_DNA"/>
</dbReference>
<dbReference type="InterPro" id="IPR018691">
    <property type="entry name" value="DUF2188"/>
</dbReference>
<dbReference type="RefSeq" id="WP_234803327.1">
    <property type="nucleotide sequence ID" value="NZ_CP116810.1"/>
</dbReference>